<sequence>MTRMDCSRCAPLSILIRNIERYIGDNPPSHIERAITSLKAIGETLEDTKTKLILTKEKKRYLKQQNEMLFNQAVSAKSEVCNLKTELADLQGNYSALVGEAESLISDVEELLEMARQQEDQIGQKNEIIESAQNTIVDQQHYIAYIEAELNKAVGIPRQEFPASSRSLAPVPEIAFVPELTFPYY</sequence>
<evidence type="ECO:0000313" key="2">
    <source>
        <dbReference type="EnsemblMetazoa" id="tetur10g05768.1"/>
    </source>
</evidence>
<dbReference type="HOGENOM" id="CLU_1463133_0_0_1"/>
<accession>T1KG70</accession>
<keyword evidence="3" id="KW-1185">Reference proteome</keyword>
<dbReference type="Proteomes" id="UP000015104">
    <property type="component" value="Unassembled WGS sequence"/>
</dbReference>
<dbReference type="EMBL" id="CAEY01000037">
    <property type="status" value="NOT_ANNOTATED_CDS"/>
    <property type="molecule type" value="Genomic_DNA"/>
</dbReference>
<keyword evidence="1" id="KW-0175">Coiled coil</keyword>
<feature type="coiled-coil region" evidence="1">
    <location>
        <begin position="98"/>
        <end position="135"/>
    </location>
</feature>
<reference evidence="3" key="1">
    <citation type="submission" date="2011-08" db="EMBL/GenBank/DDBJ databases">
        <authorList>
            <person name="Rombauts S."/>
        </authorList>
    </citation>
    <scope>NUCLEOTIDE SEQUENCE</scope>
    <source>
        <strain evidence="3">London</strain>
    </source>
</reference>
<dbReference type="EnsemblMetazoa" id="tetur10g05768.1">
    <property type="protein sequence ID" value="tetur10g05768.1"/>
    <property type="gene ID" value="tetur10g05768"/>
</dbReference>
<evidence type="ECO:0000256" key="1">
    <source>
        <dbReference type="SAM" id="Coils"/>
    </source>
</evidence>
<name>T1KG70_TETUR</name>
<dbReference type="AlphaFoldDB" id="T1KG70"/>
<protein>
    <submittedName>
        <fullName evidence="2">Uncharacterized protein</fullName>
    </submittedName>
</protein>
<evidence type="ECO:0000313" key="3">
    <source>
        <dbReference type="Proteomes" id="UP000015104"/>
    </source>
</evidence>
<organism evidence="2 3">
    <name type="scientific">Tetranychus urticae</name>
    <name type="common">Two-spotted spider mite</name>
    <dbReference type="NCBI Taxonomy" id="32264"/>
    <lineage>
        <taxon>Eukaryota</taxon>
        <taxon>Metazoa</taxon>
        <taxon>Ecdysozoa</taxon>
        <taxon>Arthropoda</taxon>
        <taxon>Chelicerata</taxon>
        <taxon>Arachnida</taxon>
        <taxon>Acari</taxon>
        <taxon>Acariformes</taxon>
        <taxon>Trombidiformes</taxon>
        <taxon>Prostigmata</taxon>
        <taxon>Eleutherengona</taxon>
        <taxon>Raphignathae</taxon>
        <taxon>Tetranychoidea</taxon>
        <taxon>Tetranychidae</taxon>
        <taxon>Tetranychus</taxon>
    </lineage>
</organism>
<proteinExistence type="predicted"/>
<reference evidence="2" key="2">
    <citation type="submission" date="2015-06" db="UniProtKB">
        <authorList>
            <consortium name="EnsemblMetazoa"/>
        </authorList>
    </citation>
    <scope>IDENTIFICATION</scope>
</reference>